<dbReference type="Pfam" id="PF01408">
    <property type="entry name" value="GFO_IDH_MocA"/>
    <property type="match status" value="1"/>
</dbReference>
<dbReference type="Gene3D" id="3.40.50.720">
    <property type="entry name" value="NAD(P)-binding Rossmann-like Domain"/>
    <property type="match status" value="1"/>
</dbReference>
<keyword evidence="5" id="KW-1185">Reference proteome</keyword>
<name>A0A089RB77_9ENTR</name>
<evidence type="ECO:0000313" key="5">
    <source>
        <dbReference type="Proteomes" id="UP000029481"/>
    </source>
</evidence>
<keyword evidence="2" id="KW-0560">Oxidoreductase</keyword>
<evidence type="ECO:0000259" key="3">
    <source>
        <dbReference type="Pfam" id="PF01408"/>
    </source>
</evidence>
<dbReference type="InterPro" id="IPR036291">
    <property type="entry name" value="NAD(P)-bd_dom_sf"/>
</dbReference>
<protein>
    <submittedName>
        <fullName evidence="4">Oxidoreductase</fullName>
    </submittedName>
</protein>
<dbReference type="EMBL" id="CP009451">
    <property type="protein sequence ID" value="AIR03840.1"/>
    <property type="molecule type" value="Genomic_DNA"/>
</dbReference>
<dbReference type="SUPFAM" id="SSF51735">
    <property type="entry name" value="NAD(P)-binding Rossmann-fold domains"/>
    <property type="match status" value="1"/>
</dbReference>
<dbReference type="InterPro" id="IPR000683">
    <property type="entry name" value="Gfo/Idh/MocA-like_OxRdtase_N"/>
</dbReference>
<gene>
    <name evidence="4" type="ORF">JT31_04220</name>
</gene>
<dbReference type="GO" id="GO:0016491">
    <property type="term" value="F:oxidoreductase activity"/>
    <property type="evidence" value="ECO:0007669"/>
    <property type="project" value="UniProtKB-KW"/>
</dbReference>
<dbReference type="RefSeq" id="WP_038473594.1">
    <property type="nucleotide sequence ID" value="NZ_CP009451.1"/>
</dbReference>
<dbReference type="Proteomes" id="UP000029481">
    <property type="component" value="Chromosome"/>
</dbReference>
<dbReference type="GO" id="GO:0000166">
    <property type="term" value="F:nucleotide binding"/>
    <property type="evidence" value="ECO:0007669"/>
    <property type="project" value="InterPro"/>
</dbReference>
<sequence>MQIGFIGVGSVIETAYLPAIQRLSRRDVVCYGFDPAPRYRSESITLLPSLPQLLALPLDLVFITTSSLQHLPMLKSVLQQSPVPVVVEKPVAATRQQLDELDALLSDPAVAARVLALDHWMVRTDAARFIERLEDIDRIEGFLLEPSGFNAAGEPIALNFATGEPDTRELRHPDGVIVDIGTHVLAMMRETLMQAGADESLELELLLAKDRPGNGILPGDFTTAEGQALLRGQLGGVPCVLQLNKYAGPAGGQKGINIVLKNGSVIAVDRRGTEETLTIDDEPELNMSGPLYDRCLSEVIFGDETLFERSPQAIPALTRRRMQEVRALLTLQQTLRGEH</sequence>
<accession>A0A089RB77</accession>
<feature type="domain" description="Gfo/Idh/MocA-like oxidoreductase N-terminal" evidence="3">
    <location>
        <begin position="2"/>
        <end position="106"/>
    </location>
</feature>
<reference evidence="4 5" key="1">
    <citation type="submission" date="2014-09" db="EMBL/GenBank/DDBJ databases">
        <title>Cedecea neteri SSMD04 Genome Sequencing.</title>
        <authorList>
            <person name="Tan J.-Y."/>
        </authorList>
    </citation>
    <scope>NUCLEOTIDE SEQUENCE [LARGE SCALE GENOMIC DNA]</scope>
    <source>
        <strain evidence="4 5">SSMD04</strain>
    </source>
</reference>
<organism evidence="4 5">
    <name type="scientific">Cedecea neteri</name>
    <dbReference type="NCBI Taxonomy" id="158822"/>
    <lineage>
        <taxon>Bacteria</taxon>
        <taxon>Pseudomonadati</taxon>
        <taxon>Pseudomonadota</taxon>
        <taxon>Gammaproteobacteria</taxon>
        <taxon>Enterobacterales</taxon>
        <taxon>Enterobacteriaceae</taxon>
        <taxon>Cedecea</taxon>
    </lineage>
</organism>
<comment type="similarity">
    <text evidence="1">Belongs to the Gfo/Idh/MocA family.</text>
</comment>
<dbReference type="OrthoDB" id="5855831at2"/>
<evidence type="ECO:0000256" key="1">
    <source>
        <dbReference type="ARBA" id="ARBA00010928"/>
    </source>
</evidence>
<dbReference type="InterPro" id="IPR051317">
    <property type="entry name" value="Gfo/Idh/MocA_oxidoreduct"/>
</dbReference>
<dbReference type="PANTHER" id="PTHR43708:SF5">
    <property type="entry name" value="CONSERVED EXPRESSED OXIDOREDUCTASE (EUROFUNG)-RELATED"/>
    <property type="match status" value="1"/>
</dbReference>
<dbReference type="Gene3D" id="3.30.360.10">
    <property type="entry name" value="Dihydrodipicolinate Reductase, domain 2"/>
    <property type="match status" value="1"/>
</dbReference>
<proteinExistence type="inferred from homology"/>
<evidence type="ECO:0000256" key="2">
    <source>
        <dbReference type="ARBA" id="ARBA00023002"/>
    </source>
</evidence>
<dbReference type="KEGG" id="cnt:JT31_04220"/>
<dbReference type="AlphaFoldDB" id="A0A089RB77"/>
<dbReference type="PANTHER" id="PTHR43708">
    <property type="entry name" value="CONSERVED EXPRESSED OXIDOREDUCTASE (EUROFUNG)"/>
    <property type="match status" value="1"/>
</dbReference>
<evidence type="ECO:0000313" key="4">
    <source>
        <dbReference type="EMBL" id="AIR03840.1"/>
    </source>
</evidence>